<evidence type="ECO:0000313" key="2">
    <source>
        <dbReference type="EMBL" id="XAU15456.1"/>
    </source>
</evidence>
<reference evidence="2 3" key="1">
    <citation type="submission" date="2024-03" db="EMBL/GenBank/DDBJ databases">
        <title>Sulfurimonas sp. HSL3-1.</title>
        <authorList>
            <person name="Wang S."/>
        </authorList>
    </citation>
    <scope>NUCLEOTIDE SEQUENCE [LARGE SCALE GENOMIC DNA]</scope>
    <source>
        <strain evidence="2 3">HSL3-1</strain>
    </source>
</reference>
<keyword evidence="3" id="KW-1185">Reference proteome</keyword>
<dbReference type="EMBL" id="CP147920">
    <property type="protein sequence ID" value="XAU15456.1"/>
    <property type="molecule type" value="Genomic_DNA"/>
</dbReference>
<dbReference type="RefSeq" id="WP_345970542.1">
    <property type="nucleotide sequence ID" value="NZ_CP147920.1"/>
</dbReference>
<evidence type="ECO:0000313" key="3">
    <source>
        <dbReference type="Proteomes" id="UP001447842"/>
    </source>
</evidence>
<sequence>MKYDDDDASAGRENAAPYDDDDDAVPRKRRPAKEESDEALPNEKRGYTDRERDMIEAWLKTHKPTRDASEDEEE</sequence>
<accession>A0ABZ3HCR6</accession>
<organism evidence="2 3">
    <name type="scientific">Sulfurimonas diazotrophicus</name>
    <dbReference type="NCBI Taxonomy" id="3131939"/>
    <lineage>
        <taxon>Bacteria</taxon>
        <taxon>Pseudomonadati</taxon>
        <taxon>Campylobacterota</taxon>
        <taxon>Epsilonproteobacteria</taxon>
        <taxon>Campylobacterales</taxon>
        <taxon>Sulfurimonadaceae</taxon>
        <taxon>Sulfurimonas</taxon>
    </lineage>
</organism>
<evidence type="ECO:0000256" key="1">
    <source>
        <dbReference type="SAM" id="MobiDB-lite"/>
    </source>
</evidence>
<dbReference type="Proteomes" id="UP001447842">
    <property type="component" value="Chromosome"/>
</dbReference>
<feature type="compositionally biased region" description="Basic and acidic residues" evidence="1">
    <location>
        <begin position="41"/>
        <end position="55"/>
    </location>
</feature>
<name>A0ABZ3HCR6_9BACT</name>
<proteinExistence type="predicted"/>
<gene>
    <name evidence="2" type="ORF">WCY31_01850</name>
</gene>
<feature type="region of interest" description="Disordered" evidence="1">
    <location>
        <begin position="1"/>
        <end position="74"/>
    </location>
</feature>
<protein>
    <submittedName>
        <fullName evidence="2">Uncharacterized protein</fullName>
    </submittedName>
</protein>